<protein>
    <submittedName>
        <fullName evidence="11">Exodeoxyribonuclease V subunit gamma</fullName>
    </submittedName>
</protein>
<organism evidence="11 12">
    <name type="scientific">Proteobacteria bacterium 228</name>
    <dbReference type="NCBI Taxonomy" id="2083153"/>
    <lineage>
        <taxon>Bacteria</taxon>
        <taxon>Pseudomonadati</taxon>
        <taxon>Pseudomonadota</taxon>
    </lineage>
</organism>
<dbReference type="AlphaFoldDB" id="A0A2S5KKY8"/>
<name>A0A2S5KKY8_9PROT</name>
<feature type="non-terminal residue" evidence="11">
    <location>
        <position position="899"/>
    </location>
</feature>
<evidence type="ECO:0000256" key="7">
    <source>
        <dbReference type="ARBA" id="ARBA00022840"/>
    </source>
</evidence>
<dbReference type="GO" id="GO:0003677">
    <property type="term" value="F:DNA binding"/>
    <property type="evidence" value="ECO:0007669"/>
    <property type="project" value="UniProtKB-KW"/>
</dbReference>
<evidence type="ECO:0000256" key="9">
    <source>
        <dbReference type="ARBA" id="ARBA00023204"/>
    </source>
</evidence>
<evidence type="ECO:0000256" key="1">
    <source>
        <dbReference type="ARBA" id="ARBA00022722"/>
    </source>
</evidence>
<dbReference type="GO" id="GO:0005524">
    <property type="term" value="F:ATP binding"/>
    <property type="evidence" value="ECO:0007669"/>
    <property type="project" value="UniProtKB-KW"/>
</dbReference>
<dbReference type="Gene3D" id="3.40.50.10930">
    <property type="match status" value="1"/>
</dbReference>
<comment type="caution">
    <text evidence="11">The sequence shown here is derived from an EMBL/GenBank/DDBJ whole genome shotgun (WGS) entry which is preliminary data.</text>
</comment>
<evidence type="ECO:0000256" key="2">
    <source>
        <dbReference type="ARBA" id="ARBA00022741"/>
    </source>
</evidence>
<accession>A0A2S5KKY8</accession>
<dbReference type="GO" id="GO:0009338">
    <property type="term" value="C:exodeoxyribonuclease V complex"/>
    <property type="evidence" value="ECO:0007669"/>
    <property type="project" value="InterPro"/>
</dbReference>
<dbReference type="Gene3D" id="1.10.10.160">
    <property type="match status" value="1"/>
</dbReference>
<dbReference type="Pfam" id="PF17946">
    <property type="entry name" value="RecC_C"/>
    <property type="match status" value="1"/>
</dbReference>
<evidence type="ECO:0000256" key="5">
    <source>
        <dbReference type="ARBA" id="ARBA00022806"/>
    </source>
</evidence>
<dbReference type="HAMAP" id="MF_01486">
    <property type="entry name" value="RecC"/>
    <property type="match status" value="1"/>
</dbReference>
<dbReference type="NCBIfam" id="TIGR01450">
    <property type="entry name" value="recC"/>
    <property type="match status" value="1"/>
</dbReference>
<evidence type="ECO:0000313" key="12">
    <source>
        <dbReference type="Proteomes" id="UP000238196"/>
    </source>
</evidence>
<dbReference type="EMBL" id="PRLP01000087">
    <property type="protein sequence ID" value="PPC75507.1"/>
    <property type="molecule type" value="Genomic_DNA"/>
</dbReference>
<dbReference type="InterPro" id="IPR013986">
    <property type="entry name" value="DExx_box_DNA_helicase_dom_sf"/>
</dbReference>
<evidence type="ECO:0000256" key="8">
    <source>
        <dbReference type="ARBA" id="ARBA00023125"/>
    </source>
</evidence>
<evidence type="ECO:0000256" key="6">
    <source>
        <dbReference type="ARBA" id="ARBA00022839"/>
    </source>
</evidence>
<keyword evidence="3" id="KW-0227">DNA damage</keyword>
<sequence length="899" mass="102619">MSETPLSPGLMVIHGNHPEALRDVLVAWMQRYPLAPLENEVVLVQSNGIAQWLKLALAEHPDNGGCGIAAAIDAQLPSRFLWQAYRAVLGEERVPKTSPFDKAFLIWRLMRLLPALLREPVFAPLERFLSGDHDLRKRHQLAVRLADLFDQYQVYRADWLADWARGADVLLTSRDGHKPVPDNALWQPRLWRALLDDVGAEQHTSRAEIHRRFLAAVPAMASQQRPQGLPRRLLVFGISSLPQQALEVLAAIANWTQVLMCVHNPCEHFWADIIADKDLLRAERRRQSRKSGMPEMIPDDQLHLHAHPLLAAWGKQGRDFIGLLDVHDEREHYEQRFLDIQQRVDLFNGNGDDTLLQQLQEDIRDLRPVAESRALWPAVDTARDHSLRFHVVHSAQREVEVLHDQILAARVANPRLQPRDIIVMVPDINNYAHHIQAVFGQFGWDDPRYIPYSLADRGQRSFDPLLNAVEKLLGLPLSRFAVSDLLDLLEVPALRRRFAIDEQQLPLLHRWIAAARIRWGLHAEQRQSLALPQAPEQNTWLFGLRRMLLGYAVGSGEAWGDIEPMDEIGGLDAALLGPLSQLLDRLDQHWQLLCSEASVQQWVGRVRALMDDFFAADEAEDGYTLLQLENVLQAWEEEADSAAMNDDLPLAVVREHLLGQLDQSSLSQPFFAGAVTFATLMPMRAIPFRHVYLLGMNDGDYPRTRIPMDFDLMGHDYRPGDRSRREDDRYLFLEAMLSAREHLHISWIGRSINDNSERPPSVLVAQLRDHLAAVWRLQGQEQDDPALLHALTVEHRLQPFNRDYFSAQGPLFSYASEWREGLLAEQQGQTLVSSTATLAAFPWEEALSLKQLADFLRDPLRYFLRVRLGVHFELDDPASEDQEPFALDGLGNWQIQDEL</sequence>
<dbReference type="PANTHER" id="PTHR30591:SF1">
    <property type="entry name" value="RECBCD ENZYME SUBUNIT RECC"/>
    <property type="match status" value="1"/>
</dbReference>
<evidence type="ECO:0000259" key="10">
    <source>
        <dbReference type="Pfam" id="PF17946"/>
    </source>
</evidence>
<keyword evidence="7" id="KW-0067">ATP-binding</keyword>
<feature type="domain" description="RecC C-terminal" evidence="10">
    <location>
        <begin position="845"/>
        <end position="899"/>
    </location>
</feature>
<dbReference type="GO" id="GO:0006310">
    <property type="term" value="P:DNA recombination"/>
    <property type="evidence" value="ECO:0007669"/>
    <property type="project" value="TreeGrafter"/>
</dbReference>
<reference evidence="11 12" key="1">
    <citation type="submission" date="2018-02" db="EMBL/GenBank/DDBJ databases">
        <title>novel marine gammaproteobacteria from coastal saline agro ecosystem.</title>
        <authorList>
            <person name="Krishnan R."/>
            <person name="Ramesh Kumar N."/>
        </authorList>
    </citation>
    <scope>NUCLEOTIDE SEQUENCE [LARGE SCALE GENOMIC DNA]</scope>
    <source>
        <strain evidence="11 12">228</strain>
    </source>
</reference>
<keyword evidence="5" id="KW-0347">Helicase</keyword>
<proteinExistence type="inferred from homology"/>
<dbReference type="InterPro" id="IPR006697">
    <property type="entry name" value="RecC"/>
</dbReference>
<gene>
    <name evidence="11" type="primary">recC</name>
    <name evidence="11" type="ORF">C4K68_20005</name>
</gene>
<evidence type="ECO:0000256" key="3">
    <source>
        <dbReference type="ARBA" id="ARBA00022763"/>
    </source>
</evidence>
<dbReference type="Pfam" id="PF04257">
    <property type="entry name" value="Exonuc_V_gamma"/>
    <property type="match status" value="1"/>
</dbReference>
<dbReference type="Proteomes" id="UP000238196">
    <property type="component" value="Unassembled WGS sequence"/>
</dbReference>
<keyword evidence="2" id="KW-0547">Nucleotide-binding</keyword>
<keyword evidence="9" id="KW-0234">DNA repair</keyword>
<dbReference type="InterPro" id="IPR041500">
    <property type="entry name" value="RecC_C"/>
</dbReference>
<evidence type="ECO:0000256" key="4">
    <source>
        <dbReference type="ARBA" id="ARBA00022801"/>
    </source>
</evidence>
<keyword evidence="8" id="KW-0238">DNA-binding</keyword>
<dbReference type="GO" id="GO:0008854">
    <property type="term" value="F:exodeoxyribonuclease V activity"/>
    <property type="evidence" value="ECO:0007669"/>
    <property type="project" value="InterPro"/>
</dbReference>
<dbReference type="InterPro" id="IPR011335">
    <property type="entry name" value="Restrct_endonuc-II-like"/>
</dbReference>
<dbReference type="OrthoDB" id="9762834at2"/>
<dbReference type="GO" id="GO:0004386">
    <property type="term" value="F:helicase activity"/>
    <property type="evidence" value="ECO:0007669"/>
    <property type="project" value="UniProtKB-KW"/>
</dbReference>
<dbReference type="PANTHER" id="PTHR30591">
    <property type="entry name" value="RECBCD ENZYME SUBUNIT RECC"/>
    <property type="match status" value="1"/>
</dbReference>
<keyword evidence="4" id="KW-0378">Hydrolase</keyword>
<dbReference type="SUPFAM" id="SSF52980">
    <property type="entry name" value="Restriction endonuclease-like"/>
    <property type="match status" value="1"/>
</dbReference>
<dbReference type="InterPro" id="IPR027417">
    <property type="entry name" value="P-loop_NTPase"/>
</dbReference>
<dbReference type="SUPFAM" id="SSF52540">
    <property type="entry name" value="P-loop containing nucleoside triphosphate hydrolases"/>
    <property type="match status" value="2"/>
</dbReference>
<evidence type="ECO:0000313" key="11">
    <source>
        <dbReference type="EMBL" id="PPC75507.1"/>
    </source>
</evidence>
<keyword evidence="1" id="KW-0540">Nuclease</keyword>
<dbReference type="GO" id="GO:0006281">
    <property type="term" value="P:DNA repair"/>
    <property type="evidence" value="ECO:0007669"/>
    <property type="project" value="UniProtKB-KW"/>
</dbReference>
<dbReference type="Gene3D" id="3.40.50.300">
    <property type="entry name" value="P-loop containing nucleotide triphosphate hydrolases"/>
    <property type="match status" value="2"/>
</dbReference>
<keyword evidence="6" id="KW-0269">Exonuclease</keyword>